<feature type="chain" id="PRO_5028960238" evidence="5">
    <location>
        <begin position="19"/>
        <end position="494"/>
    </location>
</feature>
<dbReference type="OrthoDB" id="65569at2759"/>
<organism evidence="6 7">
    <name type="scientific">Trichoplusia ni</name>
    <name type="common">Cabbage looper</name>
    <dbReference type="NCBI Taxonomy" id="7111"/>
    <lineage>
        <taxon>Eukaryota</taxon>
        <taxon>Metazoa</taxon>
        <taxon>Ecdysozoa</taxon>
        <taxon>Arthropoda</taxon>
        <taxon>Hexapoda</taxon>
        <taxon>Insecta</taxon>
        <taxon>Pterygota</taxon>
        <taxon>Neoptera</taxon>
        <taxon>Endopterygota</taxon>
        <taxon>Lepidoptera</taxon>
        <taxon>Glossata</taxon>
        <taxon>Ditrysia</taxon>
        <taxon>Noctuoidea</taxon>
        <taxon>Noctuidae</taxon>
        <taxon>Plusiinae</taxon>
        <taxon>Trichoplusia</taxon>
    </lineage>
</organism>
<keyword evidence="3" id="KW-0326">Glycosidase</keyword>
<dbReference type="Gene3D" id="3.20.20.80">
    <property type="entry name" value="Glycosidases"/>
    <property type="match status" value="1"/>
</dbReference>
<dbReference type="Proteomes" id="UP000322000">
    <property type="component" value="Chromosome 5"/>
</dbReference>
<evidence type="ECO:0000256" key="1">
    <source>
        <dbReference type="ARBA" id="ARBA00010838"/>
    </source>
</evidence>
<evidence type="ECO:0000256" key="2">
    <source>
        <dbReference type="ARBA" id="ARBA00022801"/>
    </source>
</evidence>
<keyword evidence="6" id="KW-1185">Reference proteome</keyword>
<evidence type="ECO:0000256" key="3">
    <source>
        <dbReference type="ARBA" id="ARBA00023295"/>
    </source>
</evidence>
<dbReference type="SUPFAM" id="SSF51445">
    <property type="entry name" value="(Trans)glycosidases"/>
    <property type="match status" value="1"/>
</dbReference>
<evidence type="ECO:0000256" key="4">
    <source>
        <dbReference type="RuleBase" id="RU003690"/>
    </source>
</evidence>
<dbReference type="InterPro" id="IPR001360">
    <property type="entry name" value="Glyco_hydro_1"/>
</dbReference>
<dbReference type="PANTHER" id="PTHR10353">
    <property type="entry name" value="GLYCOSYL HYDROLASE"/>
    <property type="match status" value="1"/>
</dbReference>
<dbReference type="InParanoid" id="A0A7E5VJP2"/>
<keyword evidence="2" id="KW-0378">Hydrolase</keyword>
<accession>A0A7E5VJP2</accession>
<dbReference type="PRINTS" id="PR00131">
    <property type="entry name" value="GLHYDRLASE1"/>
</dbReference>
<keyword evidence="5" id="KW-0732">Signal</keyword>
<dbReference type="GeneID" id="113494399"/>
<dbReference type="InterPro" id="IPR017853">
    <property type="entry name" value="GH"/>
</dbReference>
<reference evidence="7" key="1">
    <citation type="submission" date="2025-08" db="UniProtKB">
        <authorList>
            <consortium name="RefSeq"/>
        </authorList>
    </citation>
    <scope>IDENTIFICATION</scope>
</reference>
<evidence type="ECO:0000313" key="6">
    <source>
        <dbReference type="Proteomes" id="UP000322000"/>
    </source>
</evidence>
<dbReference type="GO" id="GO:0008422">
    <property type="term" value="F:beta-glucosidase activity"/>
    <property type="evidence" value="ECO:0007669"/>
    <property type="project" value="TreeGrafter"/>
</dbReference>
<dbReference type="GO" id="GO:0005975">
    <property type="term" value="P:carbohydrate metabolic process"/>
    <property type="evidence" value="ECO:0007669"/>
    <property type="project" value="InterPro"/>
</dbReference>
<feature type="signal peptide" evidence="5">
    <location>
        <begin position="1"/>
        <end position="18"/>
    </location>
</feature>
<dbReference type="InterPro" id="IPR033132">
    <property type="entry name" value="GH_1_N_CS"/>
</dbReference>
<dbReference type="RefSeq" id="XP_026728517.1">
    <property type="nucleotide sequence ID" value="XM_026872716.1"/>
</dbReference>
<comment type="similarity">
    <text evidence="1 4">Belongs to the glycosyl hydrolase 1 family.</text>
</comment>
<sequence length="494" mass="57112">MAITYLLVFCLAATACSCQENKFPPWFLFGAASASYQIEGGWNAHDKGESTWDRLVHTNPAAIEDGSNGDVACDSYHLWMRDIEMAEELGLTLYRFSISWPRLLPTGYPNIISEDGKNYYNNLIDGLLEKGIEPLVTMYHFDLPQSLQDLGGWANPLIIDWYVDYARVVFSLYADRVKLWLTLNEPFGICDAGYNLQHAPYLNNTDFGRFMCNKNVMLAHAKTWRVYDEEYKPLYHGKVSLSTLFIWYEPATPEDQELTDLVIEHWEGRYVHPIFSKEGGWPPAIEKFLLEDGKKKGYPNPLLPPFTDEEKELVRGTYDFYGLNHYSSRLVRKAKPGEVFSWPYYGSPELGVVFENHPDWKQAALNWFALYPEGLLHQLRWLKKTYGVEEILITENGYMDSYKGTDDWERLGYIRDNLEQVQLALQEGINVTGYTHWTLMDNFEWTSGYTVNFGLYAVDFSDPNRTRTPRESAKYYSQVTRAHALLPLPPRDEA</sequence>
<dbReference type="PROSITE" id="PS00653">
    <property type="entry name" value="GLYCOSYL_HYDROL_F1_2"/>
    <property type="match status" value="1"/>
</dbReference>
<dbReference type="PANTHER" id="PTHR10353:SF36">
    <property type="entry name" value="LP05116P"/>
    <property type="match status" value="1"/>
</dbReference>
<evidence type="ECO:0000313" key="7">
    <source>
        <dbReference type="RefSeq" id="XP_026728517.1"/>
    </source>
</evidence>
<protein>
    <submittedName>
        <fullName evidence="7">Myrosinase 1-like</fullName>
    </submittedName>
</protein>
<gene>
    <name evidence="7" type="primary">LOC113494399</name>
</gene>
<dbReference type="AlphaFoldDB" id="A0A7E5VJP2"/>
<dbReference type="Pfam" id="PF00232">
    <property type="entry name" value="Glyco_hydro_1"/>
    <property type="match status" value="1"/>
</dbReference>
<evidence type="ECO:0000256" key="5">
    <source>
        <dbReference type="SAM" id="SignalP"/>
    </source>
</evidence>
<dbReference type="KEGG" id="tnl:113494399"/>
<name>A0A7E5VJP2_TRINI</name>
<proteinExistence type="inferred from homology"/>